<proteinExistence type="predicted"/>
<protein>
    <submittedName>
        <fullName evidence="1">Uncharacterized protein</fullName>
    </submittedName>
</protein>
<reference evidence="1 2" key="1">
    <citation type="submission" date="2014-01" db="EMBL/GenBank/DDBJ databases">
        <title>Comparative genomics of Petrotoga.</title>
        <authorList>
            <person name="Chow K."/>
            <person name="Charchuk R."/>
            <person name="Nesbo C.L."/>
        </authorList>
    </citation>
    <scope>NUCLEOTIDE SEQUENCE [LARGE SCALE GENOMIC DNA]</scope>
    <source>
        <strain evidence="1 2">DSM 16923</strain>
    </source>
</reference>
<keyword evidence="2" id="KW-1185">Reference proteome</keyword>
<gene>
    <name evidence="1" type="ORF">AA81_03135</name>
</gene>
<name>A0A2S5EJ71_9BACT</name>
<organism evidence="1 2">
    <name type="scientific">Petrotoga halophila DSM 16923</name>
    <dbReference type="NCBI Taxonomy" id="1122953"/>
    <lineage>
        <taxon>Bacteria</taxon>
        <taxon>Thermotogati</taxon>
        <taxon>Thermotogota</taxon>
        <taxon>Thermotogae</taxon>
        <taxon>Petrotogales</taxon>
        <taxon>Petrotogaceae</taxon>
        <taxon>Petrotoga</taxon>
    </lineage>
</organism>
<dbReference type="AlphaFoldDB" id="A0A2S5EJ71"/>
<evidence type="ECO:0000313" key="1">
    <source>
        <dbReference type="EMBL" id="POZ93181.1"/>
    </source>
</evidence>
<comment type="caution">
    <text evidence="1">The sequence shown here is derived from an EMBL/GenBank/DDBJ whole genome shotgun (WGS) entry which is preliminary data.</text>
</comment>
<evidence type="ECO:0000313" key="2">
    <source>
        <dbReference type="Proteomes" id="UP000236950"/>
    </source>
</evidence>
<dbReference type="EMBL" id="JALY01000066">
    <property type="protein sequence ID" value="POZ93181.1"/>
    <property type="molecule type" value="Genomic_DNA"/>
</dbReference>
<dbReference type="Proteomes" id="UP000236950">
    <property type="component" value="Unassembled WGS sequence"/>
</dbReference>
<accession>A0A2S5EJ71</accession>
<sequence length="175" mass="20481">MRKNDSEKFNKESYVHNIIYPMRTTSDEIEYANHNLWLIDEKLAYCSFISSDIPFNNDNKEERTDIMILDNPVAVSDEENDGSEFDTIVLFELKRPMRDDYSTAENPVTQLYEYVDKIKSGKAKDKYGRKIIAGNGTKFYLYAVCDITPSLEKTIRFNSFKHTPDKMGYYLFNDT</sequence>